<feature type="transmembrane region" description="Helical" evidence="8">
    <location>
        <begin position="82"/>
        <end position="103"/>
    </location>
</feature>
<sequence>MSLLSAITSEARAGRSTLPRWAGALGVAGLFTAAALTALCVGRFQIMPEKAMAILLSRIAPVTPDWSAMDERIVLLVRAPRVVLASLCGAGLAMSGAALQGVFRNPLVAPQILGVSPGAAFGGALAILAGASGYALIGAACAMGVAALAMVGALARVDGRSDAIMLVLTGIVVGALFTALVSLVQFLADPNSSLPAIVFWLMGSFSAATWTRVFVAAPAVLAGMALVWLMRFRINVLSLGEEEARALGLAVDRDRWLVFAATALIEGATVSVAGVIGWVGLVVPHAARMLVGSDQRLLLPTAAALGASYLLFVDSLARAATAAEIPLGVITAVIGAPIFAALLRKTRRKEIRA</sequence>
<proteinExistence type="inferred from homology"/>
<evidence type="ECO:0000256" key="6">
    <source>
        <dbReference type="ARBA" id="ARBA00022989"/>
    </source>
</evidence>
<dbReference type="PANTHER" id="PTHR30472:SF70">
    <property type="entry name" value="MOLYBDATE IMPORT SYSTEM PERMEASE PROTEIN MOLB"/>
    <property type="match status" value="1"/>
</dbReference>
<keyword evidence="5 8" id="KW-0812">Transmembrane</keyword>
<evidence type="ECO:0000256" key="1">
    <source>
        <dbReference type="ARBA" id="ARBA00004651"/>
    </source>
</evidence>
<feature type="transmembrane region" description="Helical" evidence="8">
    <location>
        <begin position="163"/>
        <end position="187"/>
    </location>
</feature>
<dbReference type="InterPro" id="IPR000522">
    <property type="entry name" value="ABC_transptr_permease_BtuC"/>
</dbReference>
<dbReference type="Proteomes" id="UP001317629">
    <property type="component" value="Plasmid pSS37A-Re-1"/>
</dbReference>
<gene>
    <name evidence="9" type="ORF">SS37A_35420</name>
</gene>
<keyword evidence="10" id="KW-1185">Reference proteome</keyword>
<feature type="transmembrane region" description="Helical" evidence="8">
    <location>
        <begin position="256"/>
        <end position="283"/>
    </location>
</feature>
<feature type="transmembrane region" description="Helical" evidence="8">
    <location>
        <begin position="123"/>
        <end position="151"/>
    </location>
</feature>
<reference evidence="9 10" key="1">
    <citation type="journal article" date="2023" name="Int. J. Syst. Evol. Microbiol.">
        <title>Methylocystis iwaonis sp. nov., a type II methane-oxidizing bacterium from surface soil of a rice paddy field in Japan, and emended description of the genus Methylocystis (ex Whittenbury et al. 1970) Bowman et al. 1993.</title>
        <authorList>
            <person name="Kaise H."/>
            <person name="Sawadogo J.B."/>
            <person name="Alam M.S."/>
            <person name="Ueno C."/>
            <person name="Dianou D."/>
            <person name="Shinjo R."/>
            <person name="Asakawa S."/>
        </authorList>
    </citation>
    <scope>NUCLEOTIDE SEQUENCE [LARGE SCALE GENOMIC DNA]</scope>
    <source>
        <strain evidence="9 10">SS37A-Re</strain>
    </source>
</reference>
<evidence type="ECO:0000256" key="4">
    <source>
        <dbReference type="ARBA" id="ARBA00022475"/>
    </source>
</evidence>
<keyword evidence="7 8" id="KW-0472">Membrane</keyword>
<geneLocation type="plasmid" evidence="9 10">
    <name>pSS37A-Re-1</name>
</geneLocation>
<keyword evidence="9" id="KW-0614">Plasmid</keyword>
<keyword evidence="4" id="KW-1003">Cell membrane</keyword>
<comment type="subcellular location">
    <subcellularLocation>
        <location evidence="1">Cell membrane</location>
        <topology evidence="1">Multi-pass membrane protein</topology>
    </subcellularLocation>
</comment>
<dbReference type="SUPFAM" id="SSF81345">
    <property type="entry name" value="ABC transporter involved in vitamin B12 uptake, BtuC"/>
    <property type="match status" value="1"/>
</dbReference>
<feature type="transmembrane region" description="Helical" evidence="8">
    <location>
        <begin position="23"/>
        <end position="42"/>
    </location>
</feature>
<evidence type="ECO:0000313" key="10">
    <source>
        <dbReference type="Proteomes" id="UP001317629"/>
    </source>
</evidence>
<accession>A0ABM8EDM3</accession>
<dbReference type="RefSeq" id="WP_281932280.1">
    <property type="nucleotide sequence ID" value="NZ_AP027143.1"/>
</dbReference>
<keyword evidence="3" id="KW-0813">Transport</keyword>
<keyword evidence="6 8" id="KW-1133">Transmembrane helix</keyword>
<dbReference type="Gene3D" id="1.10.3470.10">
    <property type="entry name" value="ABC transporter involved in vitamin B12 uptake, BtuC"/>
    <property type="match status" value="1"/>
</dbReference>
<dbReference type="Pfam" id="PF01032">
    <property type="entry name" value="FecCD"/>
    <property type="match status" value="1"/>
</dbReference>
<evidence type="ECO:0000256" key="3">
    <source>
        <dbReference type="ARBA" id="ARBA00022448"/>
    </source>
</evidence>
<evidence type="ECO:0000256" key="8">
    <source>
        <dbReference type="SAM" id="Phobius"/>
    </source>
</evidence>
<feature type="transmembrane region" description="Helical" evidence="8">
    <location>
        <begin position="217"/>
        <end position="236"/>
    </location>
</feature>
<evidence type="ECO:0000256" key="5">
    <source>
        <dbReference type="ARBA" id="ARBA00022692"/>
    </source>
</evidence>
<evidence type="ECO:0000256" key="7">
    <source>
        <dbReference type="ARBA" id="ARBA00023136"/>
    </source>
</evidence>
<evidence type="ECO:0000313" key="9">
    <source>
        <dbReference type="EMBL" id="BDV36012.1"/>
    </source>
</evidence>
<dbReference type="PANTHER" id="PTHR30472">
    <property type="entry name" value="FERRIC ENTEROBACTIN TRANSPORT SYSTEM PERMEASE PROTEIN"/>
    <property type="match status" value="1"/>
</dbReference>
<protein>
    <submittedName>
        <fullName evidence="9">Iron ABC transporter permease</fullName>
    </submittedName>
</protein>
<comment type="similarity">
    <text evidence="2">Belongs to the binding-protein-dependent transport system permease family. FecCD subfamily.</text>
</comment>
<dbReference type="EMBL" id="AP027143">
    <property type="protein sequence ID" value="BDV36012.1"/>
    <property type="molecule type" value="Genomic_DNA"/>
</dbReference>
<dbReference type="CDD" id="cd06550">
    <property type="entry name" value="TM_ABC_iron-siderophores_like"/>
    <property type="match status" value="1"/>
</dbReference>
<evidence type="ECO:0000256" key="2">
    <source>
        <dbReference type="ARBA" id="ARBA00007935"/>
    </source>
</evidence>
<dbReference type="InterPro" id="IPR037294">
    <property type="entry name" value="ABC_BtuC-like"/>
</dbReference>
<feature type="transmembrane region" description="Helical" evidence="8">
    <location>
        <begin position="325"/>
        <end position="343"/>
    </location>
</feature>
<organism evidence="9 10">
    <name type="scientific">Methylocystis iwaonis</name>
    <dbReference type="NCBI Taxonomy" id="2885079"/>
    <lineage>
        <taxon>Bacteria</taxon>
        <taxon>Pseudomonadati</taxon>
        <taxon>Pseudomonadota</taxon>
        <taxon>Alphaproteobacteria</taxon>
        <taxon>Hyphomicrobiales</taxon>
        <taxon>Methylocystaceae</taxon>
        <taxon>Methylocystis</taxon>
    </lineage>
</organism>
<name>A0ABM8EDM3_9HYPH</name>